<reference evidence="2" key="2">
    <citation type="submission" date="2009-08" db="EMBL/GenBank/DDBJ databases">
        <authorList>
            <person name="Shrivastava S."/>
            <person name="Brinkac L.M."/>
            <person name="Dodson R.J."/>
            <person name="Harkins D.M."/>
            <person name="Durkin A.S."/>
            <person name="Sutton G."/>
        </authorList>
    </citation>
    <scope>NUCLEOTIDE SEQUENCE</scope>
    <source>
        <strain evidence="2">Eklund 17B</strain>
    </source>
</reference>
<organism evidence="2">
    <name type="scientific">Clostridium botulinum (strain Eklund 17B / Type B)</name>
    <dbReference type="NCBI Taxonomy" id="935198"/>
    <lineage>
        <taxon>Bacteria</taxon>
        <taxon>Bacillati</taxon>
        <taxon>Bacillota</taxon>
        <taxon>Clostridia</taxon>
        <taxon>Eubacteriales</taxon>
        <taxon>Clostridiaceae</taxon>
        <taxon>Clostridium</taxon>
    </lineage>
</organism>
<sequence length="57" mass="6331">MLIIKWIAFIYIIVDAILSFIGTVVAKTTEKRGANAIMLIFNIIVTIALFNGIFDSL</sequence>
<keyword evidence="1" id="KW-1133">Transmembrane helix</keyword>
<name>B2TMW2_CLOBB</name>
<evidence type="ECO:0000313" key="2">
    <source>
        <dbReference type="EMBL" id="ACD25036.1"/>
    </source>
</evidence>
<proteinExistence type="predicted"/>
<gene>
    <name evidence="2" type="ordered locus">CLL_A1916</name>
</gene>
<feature type="transmembrane region" description="Helical" evidence="1">
    <location>
        <begin position="6"/>
        <end position="26"/>
    </location>
</feature>
<dbReference type="HOGENOM" id="CLU_2988449_0_0_9"/>
<dbReference type="PATRIC" id="fig|935198.13.peg.1866"/>
<accession>U4P907</accession>
<feature type="transmembrane region" description="Helical" evidence="1">
    <location>
        <begin position="33"/>
        <end position="54"/>
    </location>
</feature>
<keyword evidence="1" id="KW-0472">Membrane</keyword>
<reference evidence="2" key="1">
    <citation type="submission" date="2009-06" db="EMBL/GenBank/DDBJ databases">
        <authorList>
            <consortium name="US DOE Joint Genome Institute (JGI-PGF)"/>
            <person name="Lucas S."/>
            <person name="Copeland A."/>
            <person name="Lapidus A."/>
            <person name="Glavina del Rio T."/>
            <person name="Dalin E."/>
            <person name="Tice H."/>
            <person name="Bruce D."/>
            <person name="Goodwin L."/>
            <person name="Pitluck S."/>
            <person name="Kyrpides N."/>
            <person name="Mavromatis K."/>
            <person name="Ivanova N."/>
            <person name="Saunders E."/>
            <person name="Brettin T."/>
            <person name="Detter J.C."/>
            <person name="Han C."/>
            <person name="Larimer F."/>
            <person name="Land M."/>
            <person name="Hauser L."/>
            <person name="Markowitz V."/>
            <person name="Cheng J.-F."/>
            <person name="Hugenholtz P."/>
            <person name="Woyke T."/>
            <person name="Wu D."/>
            <person name="Gronow S."/>
            <person name="Klenk H.-P."/>
            <person name="Eisen J.A."/>
        </authorList>
    </citation>
    <scope>NUCLEOTIDE SEQUENCE</scope>
    <source>
        <strain evidence="2">Eklund 17B</strain>
    </source>
</reference>
<dbReference type="KEGG" id="cbk:CLL_A1916"/>
<keyword evidence="1" id="KW-0812">Transmembrane</keyword>
<dbReference type="EMBL" id="CP001056">
    <property type="protein sequence ID" value="ACD25036.1"/>
    <property type="molecule type" value="Genomic_DNA"/>
</dbReference>
<dbReference type="AlphaFoldDB" id="B2TMW2"/>
<accession>B2TMW2</accession>
<protein>
    <submittedName>
        <fullName evidence="2">Uncharacterized protein</fullName>
    </submittedName>
</protein>
<evidence type="ECO:0000256" key="1">
    <source>
        <dbReference type="SAM" id="Phobius"/>
    </source>
</evidence>